<accession>D6W9N4</accession>
<feature type="compositionally biased region" description="Acidic residues" evidence="1">
    <location>
        <begin position="313"/>
        <end position="331"/>
    </location>
</feature>
<evidence type="ECO:0000256" key="2">
    <source>
        <dbReference type="SAM" id="Phobius"/>
    </source>
</evidence>
<feature type="compositionally biased region" description="Polar residues" evidence="1">
    <location>
        <begin position="194"/>
        <end position="213"/>
    </location>
</feature>
<proteinExistence type="predicted"/>
<keyword evidence="5" id="KW-1185">Reference proteome</keyword>
<dbReference type="PANTHER" id="PTHR16502:SF0">
    <property type="entry name" value="KERATINOCYTE-ASSOCIATED TRANSMEMBRANE PROTEIN 2"/>
    <property type="match status" value="1"/>
</dbReference>
<organism evidence="4 5">
    <name type="scientific">Tribolium castaneum</name>
    <name type="common">Red flour beetle</name>
    <dbReference type="NCBI Taxonomy" id="7070"/>
    <lineage>
        <taxon>Eukaryota</taxon>
        <taxon>Metazoa</taxon>
        <taxon>Ecdysozoa</taxon>
        <taxon>Arthropoda</taxon>
        <taxon>Hexapoda</taxon>
        <taxon>Insecta</taxon>
        <taxon>Pterygota</taxon>
        <taxon>Neoptera</taxon>
        <taxon>Endopterygota</taxon>
        <taxon>Coleoptera</taxon>
        <taxon>Polyphaga</taxon>
        <taxon>Cucujiformia</taxon>
        <taxon>Tenebrionidae</taxon>
        <taxon>Tenebrionidae incertae sedis</taxon>
        <taxon>Tribolium</taxon>
    </lineage>
</organism>
<keyword evidence="2" id="KW-0812">Transmembrane</keyword>
<keyword evidence="2" id="KW-0472">Membrane</keyword>
<dbReference type="InterPro" id="IPR037645">
    <property type="entry name" value="KCT2"/>
</dbReference>
<protein>
    <submittedName>
        <fullName evidence="4">Uncharacterized protein</fullName>
    </submittedName>
</protein>
<feature type="compositionally biased region" description="Basic and acidic residues" evidence="1">
    <location>
        <begin position="276"/>
        <end position="295"/>
    </location>
</feature>
<feature type="signal peptide" evidence="3">
    <location>
        <begin position="1"/>
        <end position="15"/>
    </location>
</feature>
<reference evidence="4 5" key="1">
    <citation type="journal article" date="2008" name="Nature">
        <title>The genome of the model beetle and pest Tribolium castaneum.</title>
        <authorList>
            <consortium name="Tribolium Genome Sequencing Consortium"/>
            <person name="Richards S."/>
            <person name="Gibbs R.A."/>
            <person name="Weinstock G.M."/>
            <person name="Brown S.J."/>
            <person name="Denell R."/>
            <person name="Beeman R.W."/>
            <person name="Gibbs R."/>
            <person name="Beeman R.W."/>
            <person name="Brown S.J."/>
            <person name="Bucher G."/>
            <person name="Friedrich M."/>
            <person name="Grimmelikhuijzen C.J."/>
            <person name="Klingler M."/>
            <person name="Lorenzen M."/>
            <person name="Richards S."/>
            <person name="Roth S."/>
            <person name="Schroder R."/>
            <person name="Tautz D."/>
            <person name="Zdobnov E.M."/>
            <person name="Muzny D."/>
            <person name="Gibbs R.A."/>
            <person name="Weinstock G.M."/>
            <person name="Attaway T."/>
            <person name="Bell S."/>
            <person name="Buhay C.J."/>
            <person name="Chandrabose M.N."/>
            <person name="Chavez D."/>
            <person name="Clerk-Blankenburg K.P."/>
            <person name="Cree A."/>
            <person name="Dao M."/>
            <person name="Davis C."/>
            <person name="Chacko J."/>
            <person name="Dinh H."/>
            <person name="Dugan-Rocha S."/>
            <person name="Fowler G."/>
            <person name="Garner T.T."/>
            <person name="Garnes J."/>
            <person name="Gnirke A."/>
            <person name="Hawes A."/>
            <person name="Hernandez J."/>
            <person name="Hines S."/>
            <person name="Holder M."/>
            <person name="Hume J."/>
            <person name="Jhangiani S.N."/>
            <person name="Joshi V."/>
            <person name="Khan Z.M."/>
            <person name="Jackson L."/>
            <person name="Kovar C."/>
            <person name="Kowis A."/>
            <person name="Lee S."/>
            <person name="Lewis L.R."/>
            <person name="Margolis J."/>
            <person name="Morgan M."/>
            <person name="Nazareth L.V."/>
            <person name="Nguyen N."/>
            <person name="Okwuonu G."/>
            <person name="Parker D."/>
            <person name="Richards S."/>
            <person name="Ruiz S.J."/>
            <person name="Santibanez J."/>
            <person name="Savard J."/>
            <person name="Scherer S.E."/>
            <person name="Schneider B."/>
            <person name="Sodergren E."/>
            <person name="Tautz D."/>
            <person name="Vattahil S."/>
            <person name="Villasana D."/>
            <person name="White C.S."/>
            <person name="Wright R."/>
            <person name="Park Y."/>
            <person name="Beeman R.W."/>
            <person name="Lord J."/>
            <person name="Oppert B."/>
            <person name="Lorenzen M."/>
            <person name="Brown S."/>
            <person name="Wang L."/>
            <person name="Savard J."/>
            <person name="Tautz D."/>
            <person name="Richards S."/>
            <person name="Weinstock G."/>
            <person name="Gibbs R.A."/>
            <person name="Liu Y."/>
            <person name="Worley K."/>
            <person name="Weinstock G."/>
            <person name="Elsik C.G."/>
            <person name="Reese J.T."/>
            <person name="Elhaik E."/>
            <person name="Landan G."/>
            <person name="Graur D."/>
            <person name="Arensburger P."/>
            <person name="Atkinson P."/>
            <person name="Beeman R.W."/>
            <person name="Beidler J."/>
            <person name="Brown S.J."/>
            <person name="Demuth J.P."/>
            <person name="Drury D.W."/>
            <person name="Du Y.Z."/>
            <person name="Fujiwara H."/>
            <person name="Lorenzen M."/>
            <person name="Maselli V."/>
            <person name="Osanai M."/>
            <person name="Park Y."/>
            <person name="Robertson H.M."/>
            <person name="Tu Z."/>
            <person name="Wang J.J."/>
            <person name="Wang S."/>
            <person name="Richards S."/>
            <person name="Song H."/>
            <person name="Zhang L."/>
            <person name="Sodergren E."/>
            <person name="Werner D."/>
            <person name="Stanke M."/>
            <person name="Morgenstern B."/>
            <person name="Solovyev V."/>
            <person name="Kosarev P."/>
            <person name="Brown G."/>
            <person name="Chen H.C."/>
            <person name="Ermolaeva O."/>
            <person name="Hlavina W."/>
            <person name="Kapustin Y."/>
            <person name="Kiryutin B."/>
            <person name="Kitts P."/>
            <person name="Maglott D."/>
            <person name="Pruitt K."/>
            <person name="Sapojnikov V."/>
            <person name="Souvorov A."/>
            <person name="Mackey A.J."/>
            <person name="Waterhouse R.M."/>
            <person name="Wyder S."/>
            <person name="Zdobnov E.M."/>
            <person name="Zdobnov E.M."/>
            <person name="Wyder S."/>
            <person name="Kriventseva E.V."/>
            <person name="Kadowaki T."/>
            <person name="Bork P."/>
            <person name="Aranda M."/>
            <person name="Bao R."/>
            <person name="Beermann A."/>
            <person name="Berns N."/>
            <person name="Bolognesi R."/>
            <person name="Bonneton F."/>
            <person name="Bopp D."/>
            <person name="Brown S.J."/>
            <person name="Bucher G."/>
            <person name="Butts T."/>
            <person name="Chaumot A."/>
            <person name="Denell R.E."/>
            <person name="Ferrier D.E."/>
            <person name="Friedrich M."/>
            <person name="Gordon C.M."/>
            <person name="Jindra M."/>
            <person name="Klingler M."/>
            <person name="Lan Q."/>
            <person name="Lattorff H.M."/>
            <person name="Laudet V."/>
            <person name="von Levetsow C."/>
            <person name="Liu Z."/>
            <person name="Lutz R."/>
            <person name="Lynch J.A."/>
            <person name="da Fonseca R.N."/>
            <person name="Posnien N."/>
            <person name="Reuter R."/>
            <person name="Roth S."/>
            <person name="Savard J."/>
            <person name="Schinko J.B."/>
            <person name="Schmitt C."/>
            <person name="Schoppmeier M."/>
            <person name="Schroder R."/>
            <person name="Shippy T.D."/>
            <person name="Simonnet F."/>
            <person name="Marques-Souza H."/>
            <person name="Tautz D."/>
            <person name="Tomoyasu Y."/>
            <person name="Trauner J."/>
            <person name="Van der Zee M."/>
            <person name="Vervoort M."/>
            <person name="Wittkopp N."/>
            <person name="Wimmer E.A."/>
            <person name="Yang X."/>
            <person name="Jones A.K."/>
            <person name="Sattelle D.B."/>
            <person name="Ebert P.R."/>
            <person name="Nelson D."/>
            <person name="Scott J.G."/>
            <person name="Beeman R.W."/>
            <person name="Muthukrishnan S."/>
            <person name="Kramer K.J."/>
            <person name="Arakane Y."/>
            <person name="Beeman R.W."/>
            <person name="Zhu Q."/>
            <person name="Hogenkamp D."/>
            <person name="Dixit R."/>
            <person name="Oppert B."/>
            <person name="Jiang H."/>
            <person name="Zou Z."/>
            <person name="Marshall J."/>
            <person name="Elpidina E."/>
            <person name="Vinokurov K."/>
            <person name="Oppert C."/>
            <person name="Zou Z."/>
            <person name="Evans J."/>
            <person name="Lu Z."/>
            <person name="Zhao P."/>
            <person name="Sumathipala N."/>
            <person name="Altincicek B."/>
            <person name="Vilcinskas A."/>
            <person name="Williams M."/>
            <person name="Hultmark D."/>
            <person name="Hetru C."/>
            <person name="Jiang H."/>
            <person name="Grimmelikhuijzen C.J."/>
            <person name="Hauser F."/>
            <person name="Cazzamali G."/>
            <person name="Williamson M."/>
            <person name="Park Y."/>
            <person name="Li B."/>
            <person name="Tanaka Y."/>
            <person name="Predel R."/>
            <person name="Neupert S."/>
            <person name="Schachtner J."/>
            <person name="Verleyen P."/>
            <person name="Raible F."/>
            <person name="Bork P."/>
            <person name="Friedrich M."/>
            <person name="Walden K.K."/>
            <person name="Robertson H.M."/>
            <person name="Angeli S."/>
            <person name="Foret S."/>
            <person name="Bucher G."/>
            <person name="Schuetz S."/>
            <person name="Maleszka R."/>
            <person name="Wimmer E.A."/>
            <person name="Beeman R.W."/>
            <person name="Lorenzen M."/>
            <person name="Tomoyasu Y."/>
            <person name="Miller S.C."/>
            <person name="Grossmann D."/>
            <person name="Bucher G."/>
        </authorList>
    </citation>
    <scope>NUCLEOTIDE SEQUENCE [LARGE SCALE GENOMIC DNA]</scope>
    <source>
        <strain evidence="4 5">Georgia GA2</strain>
    </source>
</reference>
<evidence type="ECO:0000313" key="4">
    <source>
        <dbReference type="EMBL" id="EEZ98519.2"/>
    </source>
</evidence>
<keyword evidence="2" id="KW-1133">Transmembrane helix</keyword>
<dbReference type="STRING" id="7070.D6W9N4"/>
<dbReference type="OMA" id="ESIMEFC"/>
<keyword evidence="3" id="KW-0732">Signal</keyword>
<gene>
    <name evidence="4" type="primary">AUGUSTUS-3.0.2_01022</name>
    <name evidence="4" type="ORF">TcasGA2_TC001022</name>
</gene>
<evidence type="ECO:0000256" key="3">
    <source>
        <dbReference type="SAM" id="SignalP"/>
    </source>
</evidence>
<feature type="chain" id="PRO_5012926308" evidence="3">
    <location>
        <begin position="16"/>
        <end position="437"/>
    </location>
</feature>
<name>D6W9N4_TRICA</name>
<dbReference type="eggNOG" id="ENOG502S78F">
    <property type="taxonomic scope" value="Eukaryota"/>
</dbReference>
<feature type="transmembrane region" description="Helical" evidence="2">
    <location>
        <begin position="364"/>
        <end position="383"/>
    </location>
</feature>
<feature type="compositionally biased region" description="Basic and acidic residues" evidence="1">
    <location>
        <begin position="169"/>
        <end position="183"/>
    </location>
</feature>
<evidence type="ECO:0000256" key="1">
    <source>
        <dbReference type="SAM" id="MobiDB-lite"/>
    </source>
</evidence>
<feature type="region of interest" description="Disordered" evidence="1">
    <location>
        <begin position="159"/>
        <end position="353"/>
    </location>
</feature>
<reference evidence="4 5" key="2">
    <citation type="journal article" date="2010" name="Nucleic Acids Res.">
        <title>BeetleBase in 2010: revisions to provide comprehensive genomic information for Tribolium castaneum.</title>
        <authorList>
            <person name="Kim H.S."/>
            <person name="Murphy T."/>
            <person name="Xia J."/>
            <person name="Caragea D."/>
            <person name="Park Y."/>
            <person name="Beeman R.W."/>
            <person name="Lorenzen M.D."/>
            <person name="Butcher S."/>
            <person name="Manak J.R."/>
            <person name="Brown S.J."/>
        </authorList>
    </citation>
    <scope>GENOME REANNOTATION</scope>
    <source>
        <strain evidence="4 5">Georgia GA2</strain>
    </source>
</reference>
<dbReference type="AlphaFoldDB" id="D6W9N4"/>
<dbReference type="HOGENOM" id="CLU_576551_0_0_1"/>
<evidence type="ECO:0000313" key="5">
    <source>
        <dbReference type="Proteomes" id="UP000007266"/>
    </source>
</evidence>
<sequence length="437" mass="49226">MHIIYLFVGLYTVIGAPVEKSMYDAIQEKCPSVSSIPTFKSQPLFRICKDWKNISEISQLTETNAAAIRCLLYYQTFTEYCTQTQTINTSVSLKLEYDLDTLCDFVKSMPHKNLSSIFATRDNCEKICTDELELPHSVCKMSYYFAHLDVTPAEKLEKPVPLKPISTDKNTDQSPKTEIKPHPDILQPNPAPPTSINAAPSANKVVQETTSQKQKAKAPTAVQPPHIENLPNSEIKPDNTNPVVVPEKNAPQTDQNRQKAQPEQTSVENQNPAPQETKKVDPIEPKPPQDDKKVELNPGKSDNQQDLPQEEKILDDEDDEEQPPDTLENDLAESSLNAGPGSKPSKLDESEPVNYSTEMENDSYFFTYFMVLCVIFIAGYVCYHNKQKILALILEGRRGKRQYRGRRPNSANYHKLDSNLEEAISSSCKKNTSNVIY</sequence>
<dbReference type="Pfam" id="PF17818">
    <property type="entry name" value="KCT2"/>
    <property type="match status" value="1"/>
</dbReference>
<dbReference type="EMBL" id="KQ971312">
    <property type="protein sequence ID" value="EEZ98519.2"/>
    <property type="molecule type" value="Genomic_DNA"/>
</dbReference>
<dbReference type="PANTHER" id="PTHR16502">
    <property type="entry name" value="KERATINOCYTE-ASSOCIATED TRANSMEMBRANE PROTEIN 2"/>
    <property type="match status" value="1"/>
</dbReference>
<feature type="compositionally biased region" description="Polar residues" evidence="1">
    <location>
        <begin position="250"/>
        <end position="274"/>
    </location>
</feature>
<dbReference type="Proteomes" id="UP000007266">
    <property type="component" value="Linkage group 2"/>
</dbReference>